<evidence type="ECO:0000313" key="2">
    <source>
        <dbReference type="Proteomes" id="UP001283361"/>
    </source>
</evidence>
<keyword evidence="2" id="KW-1185">Reference proteome</keyword>
<sequence length="116" mass="13343">MSEITQRYRGNARGGELVYRTGCTKRSRVACPAQFFKLTSESVSCNYLITLEQIYLERVGQHSELVPRFRAHHKISISRPPNYFAHIVKMIAYSKDYTSVCEASFELADDIMTLPF</sequence>
<dbReference type="EMBL" id="JAWDGP010004065">
    <property type="protein sequence ID" value="KAK3768212.1"/>
    <property type="molecule type" value="Genomic_DNA"/>
</dbReference>
<evidence type="ECO:0000313" key="1">
    <source>
        <dbReference type="EMBL" id="KAK3768212.1"/>
    </source>
</evidence>
<comment type="caution">
    <text evidence="1">The sequence shown here is derived from an EMBL/GenBank/DDBJ whole genome shotgun (WGS) entry which is preliminary data.</text>
</comment>
<name>A0AAE1DF49_9GAST</name>
<gene>
    <name evidence="1" type="ORF">RRG08_031745</name>
</gene>
<reference evidence="1" key="1">
    <citation type="journal article" date="2023" name="G3 (Bethesda)">
        <title>A reference genome for the long-term kleptoplast-retaining sea slug Elysia crispata morphotype clarki.</title>
        <authorList>
            <person name="Eastman K.E."/>
            <person name="Pendleton A.L."/>
            <person name="Shaikh M.A."/>
            <person name="Suttiyut T."/>
            <person name="Ogas R."/>
            <person name="Tomko P."/>
            <person name="Gavelis G."/>
            <person name="Widhalm J.R."/>
            <person name="Wisecaver J.H."/>
        </authorList>
    </citation>
    <scope>NUCLEOTIDE SEQUENCE</scope>
    <source>
        <strain evidence="1">ECLA1</strain>
    </source>
</reference>
<dbReference type="AlphaFoldDB" id="A0AAE1DF49"/>
<organism evidence="1 2">
    <name type="scientific">Elysia crispata</name>
    <name type="common">lettuce slug</name>
    <dbReference type="NCBI Taxonomy" id="231223"/>
    <lineage>
        <taxon>Eukaryota</taxon>
        <taxon>Metazoa</taxon>
        <taxon>Spiralia</taxon>
        <taxon>Lophotrochozoa</taxon>
        <taxon>Mollusca</taxon>
        <taxon>Gastropoda</taxon>
        <taxon>Heterobranchia</taxon>
        <taxon>Euthyneura</taxon>
        <taxon>Panpulmonata</taxon>
        <taxon>Sacoglossa</taxon>
        <taxon>Placobranchoidea</taxon>
        <taxon>Plakobranchidae</taxon>
        <taxon>Elysia</taxon>
    </lineage>
</organism>
<dbReference type="Proteomes" id="UP001283361">
    <property type="component" value="Unassembled WGS sequence"/>
</dbReference>
<proteinExistence type="predicted"/>
<accession>A0AAE1DF49</accession>
<protein>
    <submittedName>
        <fullName evidence="1">Uncharacterized protein</fullName>
    </submittedName>
</protein>